<feature type="domain" description="Response regulatory" evidence="9">
    <location>
        <begin position="10"/>
        <end position="123"/>
    </location>
</feature>
<evidence type="ECO:0000256" key="8">
    <source>
        <dbReference type="PROSITE-ProRule" id="PRU01091"/>
    </source>
</evidence>
<feature type="domain" description="OmpR/PhoB-type" evidence="10">
    <location>
        <begin position="130"/>
        <end position="222"/>
    </location>
</feature>
<dbReference type="Gene3D" id="3.40.50.2300">
    <property type="match status" value="1"/>
</dbReference>
<evidence type="ECO:0000313" key="11">
    <source>
        <dbReference type="EMBL" id="KHK99516.1"/>
    </source>
</evidence>
<dbReference type="InterPro" id="IPR001789">
    <property type="entry name" value="Sig_transdc_resp-reg_receiver"/>
</dbReference>
<dbReference type="AlphaFoldDB" id="A0A0B2ACZ3"/>
<keyword evidence="3" id="KW-0902">Two-component regulatory system</keyword>
<evidence type="ECO:0000259" key="10">
    <source>
        <dbReference type="PROSITE" id="PS51755"/>
    </source>
</evidence>
<proteinExistence type="predicted"/>
<dbReference type="InterPro" id="IPR011006">
    <property type="entry name" value="CheY-like_superfamily"/>
</dbReference>
<feature type="DNA-binding region" description="OmpR/PhoB-type" evidence="8">
    <location>
        <begin position="130"/>
        <end position="222"/>
    </location>
</feature>
<dbReference type="OrthoDB" id="3197131at2"/>
<dbReference type="Gene3D" id="1.10.10.10">
    <property type="entry name" value="Winged helix-like DNA-binding domain superfamily/Winged helix DNA-binding domain"/>
    <property type="match status" value="1"/>
</dbReference>
<dbReference type="Pfam" id="PF00486">
    <property type="entry name" value="Trans_reg_C"/>
    <property type="match status" value="1"/>
</dbReference>
<dbReference type="CDD" id="cd00383">
    <property type="entry name" value="trans_reg_C"/>
    <property type="match status" value="1"/>
</dbReference>
<sequence>MPGLSDSLPRLLYVEDDATIAAIAVEVLGEDYDVTHASTGEQGLELALGHRFDVLVIDRRLPGMSGIDLVRAVRTASIETPVLMLTALGSVDDRVQGLDGGADDYLVKPFDFAELQARLRALRRGSRGVSSRRELGDWVFAPETQAVFSPYGDRVALTGAETELLELLSSSPDHVFTRDEILRAVFPGSTVTTVETYVHYIRRKTTPEIIETVRARGYRCGRPR</sequence>
<dbReference type="EMBL" id="JTDK01000002">
    <property type="protein sequence ID" value="KHK99516.1"/>
    <property type="molecule type" value="Genomic_DNA"/>
</dbReference>
<feature type="modified residue" description="4-aspartylphosphate" evidence="7">
    <location>
        <position position="58"/>
    </location>
</feature>
<dbReference type="SMART" id="SM00448">
    <property type="entry name" value="REC"/>
    <property type="match status" value="1"/>
</dbReference>
<dbReference type="SMART" id="SM00862">
    <property type="entry name" value="Trans_reg_C"/>
    <property type="match status" value="1"/>
</dbReference>
<gene>
    <name evidence="11" type="ORF">LK09_02470</name>
</gene>
<dbReference type="PANTHER" id="PTHR48111:SF22">
    <property type="entry name" value="REGULATOR OF RPOS"/>
    <property type="match status" value="1"/>
</dbReference>
<evidence type="ECO:0000256" key="4">
    <source>
        <dbReference type="ARBA" id="ARBA00023015"/>
    </source>
</evidence>
<dbReference type="InterPro" id="IPR001867">
    <property type="entry name" value="OmpR/PhoB-type_DNA-bd"/>
</dbReference>
<comment type="subcellular location">
    <subcellularLocation>
        <location evidence="1">Cytoplasm</location>
    </subcellularLocation>
</comment>
<keyword evidence="2 7" id="KW-0597">Phosphoprotein</keyword>
<evidence type="ECO:0000256" key="2">
    <source>
        <dbReference type="ARBA" id="ARBA00022553"/>
    </source>
</evidence>
<dbReference type="Gene3D" id="6.10.250.690">
    <property type="match status" value="1"/>
</dbReference>
<dbReference type="SUPFAM" id="SSF52172">
    <property type="entry name" value="CheY-like"/>
    <property type="match status" value="1"/>
</dbReference>
<keyword evidence="5 8" id="KW-0238">DNA-binding</keyword>
<dbReference type="PROSITE" id="PS50110">
    <property type="entry name" value="RESPONSE_REGULATORY"/>
    <property type="match status" value="1"/>
</dbReference>
<dbReference type="GO" id="GO:0006355">
    <property type="term" value="P:regulation of DNA-templated transcription"/>
    <property type="evidence" value="ECO:0007669"/>
    <property type="project" value="InterPro"/>
</dbReference>
<keyword evidence="6" id="KW-0804">Transcription</keyword>
<evidence type="ECO:0000256" key="3">
    <source>
        <dbReference type="ARBA" id="ARBA00023012"/>
    </source>
</evidence>
<dbReference type="RefSeq" id="WP_039395391.1">
    <property type="nucleotide sequence ID" value="NZ_JTDK01000002.1"/>
</dbReference>
<dbReference type="Proteomes" id="UP000031030">
    <property type="component" value="Unassembled WGS sequence"/>
</dbReference>
<keyword evidence="4" id="KW-0805">Transcription regulation</keyword>
<dbReference type="InterPro" id="IPR036388">
    <property type="entry name" value="WH-like_DNA-bd_sf"/>
</dbReference>
<dbReference type="PANTHER" id="PTHR48111">
    <property type="entry name" value="REGULATOR OF RPOS"/>
    <property type="match status" value="1"/>
</dbReference>
<evidence type="ECO:0000256" key="1">
    <source>
        <dbReference type="ARBA" id="ARBA00004496"/>
    </source>
</evidence>
<dbReference type="PROSITE" id="PS51755">
    <property type="entry name" value="OMPR_PHOB"/>
    <property type="match status" value="1"/>
</dbReference>
<comment type="caution">
    <text evidence="11">The sequence shown here is derived from an EMBL/GenBank/DDBJ whole genome shotgun (WGS) entry which is preliminary data.</text>
</comment>
<evidence type="ECO:0000256" key="5">
    <source>
        <dbReference type="ARBA" id="ARBA00023125"/>
    </source>
</evidence>
<accession>A0A0B2ACZ3</accession>
<evidence type="ECO:0000313" key="12">
    <source>
        <dbReference type="Proteomes" id="UP000031030"/>
    </source>
</evidence>
<evidence type="ECO:0000256" key="7">
    <source>
        <dbReference type="PROSITE-ProRule" id="PRU00169"/>
    </source>
</evidence>
<name>A0A0B2ACZ3_9MICO</name>
<organism evidence="11 12">
    <name type="scientific">Microbacterium mangrovi</name>
    <dbReference type="NCBI Taxonomy" id="1348253"/>
    <lineage>
        <taxon>Bacteria</taxon>
        <taxon>Bacillati</taxon>
        <taxon>Actinomycetota</taxon>
        <taxon>Actinomycetes</taxon>
        <taxon>Micrococcales</taxon>
        <taxon>Microbacteriaceae</taxon>
        <taxon>Microbacterium</taxon>
    </lineage>
</organism>
<dbReference type="STRING" id="1348253.LK09_02470"/>
<dbReference type="InterPro" id="IPR039420">
    <property type="entry name" value="WalR-like"/>
</dbReference>
<dbReference type="Pfam" id="PF00072">
    <property type="entry name" value="Response_reg"/>
    <property type="match status" value="1"/>
</dbReference>
<dbReference type="GO" id="GO:0000976">
    <property type="term" value="F:transcription cis-regulatory region binding"/>
    <property type="evidence" value="ECO:0007669"/>
    <property type="project" value="TreeGrafter"/>
</dbReference>
<protein>
    <submittedName>
        <fullName evidence="11">Response regulator</fullName>
    </submittedName>
</protein>
<dbReference type="GO" id="GO:0005829">
    <property type="term" value="C:cytosol"/>
    <property type="evidence" value="ECO:0007669"/>
    <property type="project" value="TreeGrafter"/>
</dbReference>
<dbReference type="GO" id="GO:0032993">
    <property type="term" value="C:protein-DNA complex"/>
    <property type="evidence" value="ECO:0007669"/>
    <property type="project" value="TreeGrafter"/>
</dbReference>
<evidence type="ECO:0000259" key="9">
    <source>
        <dbReference type="PROSITE" id="PS50110"/>
    </source>
</evidence>
<dbReference type="GO" id="GO:0000156">
    <property type="term" value="F:phosphorelay response regulator activity"/>
    <property type="evidence" value="ECO:0007669"/>
    <property type="project" value="TreeGrafter"/>
</dbReference>
<reference evidence="11 12" key="1">
    <citation type="submission" date="2014-11" db="EMBL/GenBank/DDBJ databases">
        <title>Genome sequence of Microbacterium mangrovi MUSC 115(T).</title>
        <authorList>
            <person name="Lee L.-H."/>
        </authorList>
    </citation>
    <scope>NUCLEOTIDE SEQUENCE [LARGE SCALE GENOMIC DNA]</scope>
    <source>
        <strain evidence="11 12">MUSC 115</strain>
    </source>
</reference>
<keyword evidence="12" id="KW-1185">Reference proteome</keyword>
<evidence type="ECO:0000256" key="6">
    <source>
        <dbReference type="ARBA" id="ARBA00023163"/>
    </source>
</evidence>